<proteinExistence type="predicted"/>
<accession>X1JHZ0</accession>
<feature type="non-terminal residue" evidence="2">
    <location>
        <position position="197"/>
    </location>
</feature>
<feature type="transmembrane region" description="Helical" evidence="1">
    <location>
        <begin position="39"/>
        <end position="59"/>
    </location>
</feature>
<reference evidence="2" key="1">
    <citation type="journal article" date="2014" name="Front. Microbiol.">
        <title>High frequency of phylogenetically diverse reductive dehalogenase-homologous genes in deep subseafloor sedimentary metagenomes.</title>
        <authorList>
            <person name="Kawai M."/>
            <person name="Futagami T."/>
            <person name="Toyoda A."/>
            <person name="Takaki Y."/>
            <person name="Nishi S."/>
            <person name="Hori S."/>
            <person name="Arai W."/>
            <person name="Tsubouchi T."/>
            <person name="Morono Y."/>
            <person name="Uchiyama I."/>
            <person name="Ito T."/>
            <person name="Fujiyama A."/>
            <person name="Inagaki F."/>
            <person name="Takami H."/>
        </authorList>
    </citation>
    <scope>NUCLEOTIDE SEQUENCE</scope>
    <source>
        <strain evidence="2">Expedition CK06-06</strain>
    </source>
</reference>
<sequence length="197" mass="22259">YFVDHITKTGKQTALWMTAFSAAVLLDMAVLGWPFLAGLTGYVVVLGRIFGFYMLNKLFKKIDKIFSLKIGSAFYSIYAFFSIIVSVIAAISSSAQDEVFYAFLVTFNGFVESGLMIVVGIKLIIDVSRIRKYVLTKPLLPYAAKVAFLIKDRRSRTEIPTTKEHIQARTFISLLQQKTKTMETAVNQEEQQELEQT</sequence>
<keyword evidence="1" id="KW-1133">Transmembrane helix</keyword>
<name>X1JHZ0_9ZZZZ</name>
<keyword evidence="1" id="KW-0472">Membrane</keyword>
<evidence type="ECO:0000313" key="2">
    <source>
        <dbReference type="EMBL" id="GAH77934.1"/>
    </source>
</evidence>
<feature type="transmembrane region" description="Helical" evidence="1">
    <location>
        <begin position="71"/>
        <end position="93"/>
    </location>
</feature>
<gene>
    <name evidence="2" type="ORF">S03H2_66072</name>
</gene>
<dbReference type="AlphaFoldDB" id="X1JHZ0"/>
<evidence type="ECO:0000256" key="1">
    <source>
        <dbReference type="SAM" id="Phobius"/>
    </source>
</evidence>
<comment type="caution">
    <text evidence="2">The sequence shown here is derived from an EMBL/GenBank/DDBJ whole genome shotgun (WGS) entry which is preliminary data.</text>
</comment>
<organism evidence="2">
    <name type="scientific">marine sediment metagenome</name>
    <dbReference type="NCBI Taxonomy" id="412755"/>
    <lineage>
        <taxon>unclassified sequences</taxon>
        <taxon>metagenomes</taxon>
        <taxon>ecological metagenomes</taxon>
    </lineage>
</organism>
<keyword evidence="1" id="KW-0812">Transmembrane</keyword>
<feature type="transmembrane region" description="Helical" evidence="1">
    <location>
        <begin position="99"/>
        <end position="125"/>
    </location>
</feature>
<feature type="non-terminal residue" evidence="2">
    <location>
        <position position="1"/>
    </location>
</feature>
<protein>
    <submittedName>
        <fullName evidence="2">Uncharacterized protein</fullName>
    </submittedName>
</protein>
<dbReference type="EMBL" id="BARU01043104">
    <property type="protein sequence ID" value="GAH77934.1"/>
    <property type="molecule type" value="Genomic_DNA"/>
</dbReference>